<evidence type="ECO:0008006" key="5">
    <source>
        <dbReference type="Google" id="ProtNLM"/>
    </source>
</evidence>
<dbReference type="PANTHER" id="PTHR35301:SF1">
    <property type="entry name" value="CLAVATA3_ESR (CLE)-RELATED PROTEIN 41-RELATED"/>
    <property type="match status" value="1"/>
</dbReference>
<dbReference type="GO" id="GO:0048046">
    <property type="term" value="C:apoplast"/>
    <property type="evidence" value="ECO:0007669"/>
    <property type="project" value="TreeGrafter"/>
</dbReference>
<dbReference type="Proteomes" id="UP001293593">
    <property type="component" value="Unassembled WGS sequence"/>
</dbReference>
<dbReference type="AlphaFoldDB" id="A0AAE1MRT6"/>
<evidence type="ECO:0000313" key="4">
    <source>
        <dbReference type="Proteomes" id="UP001293593"/>
    </source>
</evidence>
<accession>A0AAE1MRT6</accession>
<dbReference type="InterPro" id="IPR037495">
    <property type="entry name" value="CLE41/42/44"/>
</dbReference>
<comment type="caution">
    <text evidence="3">The sequence shown here is derived from an EMBL/GenBank/DDBJ whole genome shotgun (WGS) entry which is preliminary data.</text>
</comment>
<sequence length="100" mass="11265">MASNNSLHFITLLFSTFFFLLLSHSSSRSLHLHSLSSTPHQDAINMAPPSPPDNPYNTIHVPPHQHHQKRRRSPVLSSHRTSFNDSDHEVPSGPNPISNR</sequence>
<protein>
    <recommendedName>
        <fullName evidence="5">Transmembrane protein</fullName>
    </recommendedName>
</protein>
<evidence type="ECO:0000256" key="2">
    <source>
        <dbReference type="SAM" id="SignalP"/>
    </source>
</evidence>
<keyword evidence="4" id="KW-1185">Reference proteome</keyword>
<feature type="compositionally biased region" description="Polar residues" evidence="1">
    <location>
        <begin position="75"/>
        <end position="84"/>
    </location>
</feature>
<feature type="region of interest" description="Disordered" evidence="1">
    <location>
        <begin position="30"/>
        <end position="100"/>
    </location>
</feature>
<keyword evidence="2" id="KW-0732">Signal</keyword>
<feature type="compositionally biased region" description="Basic residues" evidence="1">
    <location>
        <begin position="63"/>
        <end position="73"/>
    </location>
</feature>
<proteinExistence type="predicted"/>
<dbReference type="GO" id="GO:0033612">
    <property type="term" value="F:receptor serine/threonine kinase binding"/>
    <property type="evidence" value="ECO:0007669"/>
    <property type="project" value="InterPro"/>
</dbReference>
<gene>
    <name evidence="3" type="ORF">QN277_019409</name>
</gene>
<evidence type="ECO:0000313" key="3">
    <source>
        <dbReference type="EMBL" id="KAK4270626.1"/>
    </source>
</evidence>
<evidence type="ECO:0000256" key="1">
    <source>
        <dbReference type="SAM" id="MobiDB-lite"/>
    </source>
</evidence>
<feature type="chain" id="PRO_5041907968" description="Transmembrane protein" evidence="2">
    <location>
        <begin position="28"/>
        <end position="100"/>
    </location>
</feature>
<dbReference type="PANTHER" id="PTHR35301">
    <property type="entry name" value="CLAVATA3/ESR (CLE)-RELATED PROTEIN 41-RELATED"/>
    <property type="match status" value="1"/>
</dbReference>
<dbReference type="EMBL" id="JAWXYG010000005">
    <property type="protein sequence ID" value="KAK4270626.1"/>
    <property type="molecule type" value="Genomic_DNA"/>
</dbReference>
<reference evidence="3" key="1">
    <citation type="submission" date="2023-10" db="EMBL/GenBank/DDBJ databases">
        <title>Chromosome-level genome of the transformable northern wattle, Acacia crassicarpa.</title>
        <authorList>
            <person name="Massaro I."/>
            <person name="Sinha N.R."/>
            <person name="Poethig S."/>
            <person name="Leichty A.R."/>
        </authorList>
    </citation>
    <scope>NUCLEOTIDE SEQUENCE</scope>
    <source>
        <strain evidence="3">Acra3RX</strain>
        <tissue evidence="3">Leaf</tissue>
    </source>
</reference>
<dbReference type="GO" id="GO:0010089">
    <property type="term" value="P:xylem development"/>
    <property type="evidence" value="ECO:0007669"/>
    <property type="project" value="InterPro"/>
</dbReference>
<organism evidence="3 4">
    <name type="scientific">Acacia crassicarpa</name>
    <name type="common">northern wattle</name>
    <dbReference type="NCBI Taxonomy" id="499986"/>
    <lineage>
        <taxon>Eukaryota</taxon>
        <taxon>Viridiplantae</taxon>
        <taxon>Streptophyta</taxon>
        <taxon>Embryophyta</taxon>
        <taxon>Tracheophyta</taxon>
        <taxon>Spermatophyta</taxon>
        <taxon>Magnoliopsida</taxon>
        <taxon>eudicotyledons</taxon>
        <taxon>Gunneridae</taxon>
        <taxon>Pentapetalae</taxon>
        <taxon>rosids</taxon>
        <taxon>fabids</taxon>
        <taxon>Fabales</taxon>
        <taxon>Fabaceae</taxon>
        <taxon>Caesalpinioideae</taxon>
        <taxon>mimosoid clade</taxon>
        <taxon>Acacieae</taxon>
        <taxon>Acacia</taxon>
    </lineage>
</organism>
<name>A0AAE1MRT6_9FABA</name>
<feature type="signal peptide" evidence="2">
    <location>
        <begin position="1"/>
        <end position="27"/>
    </location>
</feature>